<dbReference type="Gene3D" id="3.40.50.720">
    <property type="entry name" value="NAD(P)-binding Rossmann-like Domain"/>
    <property type="match status" value="1"/>
</dbReference>
<protein>
    <submittedName>
        <fullName evidence="3">SDR family oxidoreductase</fullName>
    </submittedName>
</protein>
<dbReference type="Pfam" id="PF13561">
    <property type="entry name" value="adh_short_C2"/>
    <property type="match status" value="1"/>
</dbReference>
<dbReference type="PANTHER" id="PTHR43943:SF17">
    <property type="entry name" value="3-PHENYLPROPIONATE-DIHYDRODIOL_CINNAMIC ACID-DIHYDRODIOL DEHYDROGENASE"/>
    <property type="match status" value="1"/>
</dbReference>
<evidence type="ECO:0000313" key="3">
    <source>
        <dbReference type="EMBL" id="UVW34656.1"/>
    </source>
</evidence>
<dbReference type="SUPFAM" id="SSF51735">
    <property type="entry name" value="NAD(P)-binding Rossmann-fold domains"/>
    <property type="match status" value="1"/>
</dbReference>
<reference evidence="3" key="1">
    <citation type="submission" date="2022-08" db="EMBL/GenBank/DDBJ databases">
        <title>Catabolic pathway analysis in culturable SAR92 clade bacteria reveals their overlooked roles in DMSP degradation in coastal seas.</title>
        <authorList>
            <person name="He X."/>
            <person name="Zhang X."/>
            <person name="Zhang Y."/>
        </authorList>
    </citation>
    <scope>NUCLEOTIDE SEQUENCE</scope>
    <source>
        <strain evidence="3">H455</strain>
    </source>
</reference>
<accession>A0ABY5TNJ1</accession>
<comment type="similarity">
    <text evidence="1">Belongs to the short-chain dehydrogenases/reductases (SDR) family.</text>
</comment>
<dbReference type="InterPro" id="IPR036291">
    <property type="entry name" value="NAD(P)-bd_dom_sf"/>
</dbReference>
<proteinExistence type="inferred from homology"/>
<evidence type="ECO:0000256" key="2">
    <source>
        <dbReference type="ARBA" id="ARBA00023002"/>
    </source>
</evidence>
<dbReference type="PANTHER" id="PTHR43943">
    <property type="entry name" value="DEHYDROGENASE/REDUCTASE (SDR FAMILY) MEMBER 4"/>
    <property type="match status" value="1"/>
</dbReference>
<dbReference type="InterPro" id="IPR002347">
    <property type="entry name" value="SDR_fam"/>
</dbReference>
<name>A0ABY5TNJ1_9GAMM</name>
<organism evidence="3 4">
    <name type="scientific">SAR92 clade bacterium H455</name>
    <dbReference type="NCBI Taxonomy" id="2974818"/>
    <lineage>
        <taxon>Bacteria</taxon>
        <taxon>Pseudomonadati</taxon>
        <taxon>Pseudomonadota</taxon>
        <taxon>Gammaproteobacteria</taxon>
        <taxon>Cellvibrionales</taxon>
        <taxon>Porticoccaceae</taxon>
        <taxon>SAR92 clade</taxon>
    </lineage>
</organism>
<evidence type="ECO:0000313" key="4">
    <source>
        <dbReference type="Proteomes" id="UP001059934"/>
    </source>
</evidence>
<dbReference type="EMBL" id="CP103416">
    <property type="protein sequence ID" value="UVW34656.1"/>
    <property type="molecule type" value="Genomic_DNA"/>
</dbReference>
<dbReference type="Proteomes" id="UP001059934">
    <property type="component" value="Chromosome"/>
</dbReference>
<keyword evidence="2" id="KW-0560">Oxidoreductase</keyword>
<evidence type="ECO:0000256" key="1">
    <source>
        <dbReference type="ARBA" id="ARBA00006484"/>
    </source>
</evidence>
<dbReference type="PRINTS" id="PR00081">
    <property type="entry name" value="GDHRDH"/>
</dbReference>
<sequence>MDLQLKNKTVLITGSSKGIGFALAKTLAAEGCDVGICARNADEVTVAVAAIQAMGVKAHGEVVDVTDSASLEAWIKACAEALGGVDGFVANVSAGGADNEESGWRSNFEADVLASWKAVNAVKPYLEASDCGSIVSIGSTASLEAFAGAVPYGAMKAALLNYFGNLAQELAPAGIRVNSVSPGPIYFKGGAWEDIRAAMPEIYDGTVANIPAGRMGSPEEVCVQVALLLSPLSGYTSGTNVVIDGGFTKRIQF</sequence>
<gene>
    <name evidence="3" type="ORF">NYF23_11640</name>
</gene>
<keyword evidence="4" id="KW-1185">Reference proteome</keyword>